<reference evidence="1" key="1">
    <citation type="submission" date="2021-11" db="EMBL/GenBank/DDBJ databases">
        <authorList>
            <person name="Herlambang A."/>
            <person name="Guo Y."/>
            <person name="Takashima Y."/>
            <person name="Nishizawa T."/>
        </authorList>
    </citation>
    <scope>NUCLEOTIDE SEQUENCE</scope>
    <source>
        <strain evidence="1">E1425</strain>
    </source>
</reference>
<organism evidence="1 2">
    <name type="scientific">Entomortierella parvispora</name>
    <dbReference type="NCBI Taxonomy" id="205924"/>
    <lineage>
        <taxon>Eukaryota</taxon>
        <taxon>Fungi</taxon>
        <taxon>Fungi incertae sedis</taxon>
        <taxon>Mucoromycota</taxon>
        <taxon>Mortierellomycotina</taxon>
        <taxon>Mortierellomycetes</taxon>
        <taxon>Mortierellales</taxon>
        <taxon>Mortierellaceae</taxon>
        <taxon>Entomortierella</taxon>
    </lineage>
</organism>
<name>A0A9P3HDQ8_9FUNG</name>
<protein>
    <submittedName>
        <fullName evidence="1">Uncharacterized protein</fullName>
    </submittedName>
</protein>
<evidence type="ECO:0000313" key="1">
    <source>
        <dbReference type="EMBL" id="GJJ74871.1"/>
    </source>
</evidence>
<keyword evidence="2" id="KW-1185">Reference proteome</keyword>
<dbReference type="Proteomes" id="UP000827284">
    <property type="component" value="Unassembled WGS sequence"/>
</dbReference>
<sequence length="104" mass="11551">MGQDLRSSEALASEGSRGSIALIFDLTKSAHSGNPTSGADDIPTNYPWVHQRPEMQPKTRGLYFKASEKDPGLNDMRPLDVPFQIPQTYIQRTENNKSQTACEI</sequence>
<reference evidence="1" key="2">
    <citation type="journal article" date="2022" name="Microbiol. Resour. Announc.">
        <title>Whole-Genome Sequence of Entomortierella parvispora E1425, a Mucoromycotan Fungus Associated with Burkholderiaceae-Related Endosymbiotic Bacteria.</title>
        <authorList>
            <person name="Herlambang A."/>
            <person name="Guo Y."/>
            <person name="Takashima Y."/>
            <person name="Narisawa K."/>
            <person name="Ohta H."/>
            <person name="Nishizawa T."/>
        </authorList>
    </citation>
    <scope>NUCLEOTIDE SEQUENCE</scope>
    <source>
        <strain evidence="1">E1425</strain>
    </source>
</reference>
<evidence type="ECO:0000313" key="2">
    <source>
        <dbReference type="Proteomes" id="UP000827284"/>
    </source>
</evidence>
<dbReference type="AlphaFoldDB" id="A0A9P3HDQ8"/>
<dbReference type="EMBL" id="BQFW01000010">
    <property type="protein sequence ID" value="GJJ74871.1"/>
    <property type="molecule type" value="Genomic_DNA"/>
</dbReference>
<comment type="caution">
    <text evidence="1">The sequence shown here is derived from an EMBL/GenBank/DDBJ whole genome shotgun (WGS) entry which is preliminary data.</text>
</comment>
<accession>A0A9P3HDQ8</accession>
<proteinExistence type="predicted"/>
<gene>
    <name evidence="1" type="ORF">EMPS_07229</name>
</gene>